<sequence>MCPVGSLVEEIEKRNRLRILLPWLEARMNEGNQEPELHNAVAKIYIDTNRDPEEFLKNNLYYDSKIVGKYCEDRDPHLAFTAYKRAWGTCDAELVEVTNMNGLFRLQARYLVERRSPELWLSVLSEDTEYRRSVIDQVVSTALPESSNADEISVAVKAFTAAKLPNELIELLEKIVLHNSEFSSNKNLQNLLILTAVSARPAK</sequence>
<gene>
    <name evidence="2" type="ORF">IE077_001626</name>
</gene>
<dbReference type="InterPro" id="IPR011990">
    <property type="entry name" value="TPR-like_helical_dom_sf"/>
</dbReference>
<organism evidence="2 3">
    <name type="scientific">Cardiosporidium cionae</name>
    <dbReference type="NCBI Taxonomy" id="476202"/>
    <lineage>
        <taxon>Eukaryota</taxon>
        <taxon>Sar</taxon>
        <taxon>Alveolata</taxon>
        <taxon>Apicomplexa</taxon>
        <taxon>Aconoidasida</taxon>
        <taxon>Nephromycida</taxon>
        <taxon>Cardiosporidium</taxon>
    </lineage>
</organism>
<evidence type="ECO:0000256" key="1">
    <source>
        <dbReference type="PROSITE-ProRule" id="PRU01006"/>
    </source>
</evidence>
<accession>A0ABQ7J3V1</accession>
<comment type="caution">
    <text evidence="2">The sequence shown here is derived from an EMBL/GenBank/DDBJ whole genome shotgun (WGS) entry which is preliminary data.</text>
</comment>
<feature type="non-terminal residue" evidence="2">
    <location>
        <position position="203"/>
    </location>
</feature>
<dbReference type="SUPFAM" id="SSF48371">
    <property type="entry name" value="ARM repeat"/>
    <property type="match status" value="1"/>
</dbReference>
<dbReference type="InterPro" id="IPR000547">
    <property type="entry name" value="Clathrin_H-chain/VPS_repeat"/>
</dbReference>
<feature type="repeat" description="CHCR" evidence="1">
    <location>
        <begin position="143"/>
        <end position="203"/>
    </location>
</feature>
<dbReference type="PANTHER" id="PTHR10292:SF1">
    <property type="entry name" value="CLATHRIN HEAVY CHAIN"/>
    <property type="match status" value="1"/>
</dbReference>
<proteinExistence type="predicted"/>
<dbReference type="EMBL" id="JADAQX010001492">
    <property type="protein sequence ID" value="KAF8817774.1"/>
    <property type="molecule type" value="Genomic_DNA"/>
</dbReference>
<dbReference type="InterPro" id="IPR055358">
    <property type="entry name" value="CHCR"/>
</dbReference>
<feature type="repeat" description="CHCR" evidence="1">
    <location>
        <begin position="1"/>
        <end position="136"/>
    </location>
</feature>
<dbReference type="Proteomes" id="UP000823046">
    <property type="component" value="Unassembled WGS sequence"/>
</dbReference>
<evidence type="ECO:0000313" key="3">
    <source>
        <dbReference type="Proteomes" id="UP000823046"/>
    </source>
</evidence>
<dbReference type="InterPro" id="IPR016024">
    <property type="entry name" value="ARM-type_fold"/>
</dbReference>
<keyword evidence="3" id="KW-1185">Reference proteome</keyword>
<reference evidence="2 3" key="1">
    <citation type="journal article" date="2020" name="bioRxiv">
        <title>Metabolic contributions of an alphaproteobacterial endosymbiont in the apicomplexan Cardiosporidium cionae.</title>
        <authorList>
            <person name="Hunter E.S."/>
            <person name="Paight C.J."/>
            <person name="Lane C.E."/>
        </authorList>
    </citation>
    <scope>NUCLEOTIDE SEQUENCE [LARGE SCALE GENOMIC DNA]</scope>
    <source>
        <strain evidence="2">ESH_2018</strain>
    </source>
</reference>
<dbReference type="PROSITE" id="PS50236">
    <property type="entry name" value="CHCR"/>
    <property type="match status" value="2"/>
</dbReference>
<name>A0ABQ7J3V1_9APIC</name>
<dbReference type="PANTHER" id="PTHR10292">
    <property type="entry name" value="CLATHRIN HEAVY CHAIN RELATED"/>
    <property type="match status" value="1"/>
</dbReference>
<evidence type="ECO:0000313" key="2">
    <source>
        <dbReference type="EMBL" id="KAF8817774.1"/>
    </source>
</evidence>
<dbReference type="Gene3D" id="1.25.40.10">
    <property type="entry name" value="Tetratricopeptide repeat domain"/>
    <property type="match status" value="1"/>
</dbReference>
<dbReference type="SMART" id="SM00299">
    <property type="entry name" value="CLH"/>
    <property type="match status" value="1"/>
</dbReference>
<dbReference type="Pfam" id="PF00637">
    <property type="entry name" value="Clathrin"/>
    <property type="match status" value="2"/>
</dbReference>
<protein>
    <submittedName>
        <fullName evidence="2">Clathrin heavy chain</fullName>
    </submittedName>
</protein>